<name>D6XVK0_BACIE</name>
<evidence type="ECO:0000256" key="6">
    <source>
        <dbReference type="PIRSR" id="PIRSR003059-2"/>
    </source>
</evidence>
<proteinExistence type="inferred from homology"/>
<comment type="catalytic activity">
    <reaction evidence="4">
        <text>sucrose + phosphate = D-fructose + alpha-D-glucose 1-phosphate</text>
        <dbReference type="Rhea" id="RHEA:24048"/>
        <dbReference type="ChEBI" id="CHEBI:17992"/>
        <dbReference type="ChEBI" id="CHEBI:37721"/>
        <dbReference type="ChEBI" id="CHEBI:43474"/>
        <dbReference type="ChEBI" id="CHEBI:58601"/>
        <dbReference type="EC" id="2.4.1.7"/>
    </reaction>
</comment>
<dbReference type="PIRSF" id="PIRSF003059">
    <property type="entry name" value="Sucrose_phosphorylase"/>
    <property type="match status" value="1"/>
</dbReference>
<keyword evidence="3 4" id="KW-0808">Transferase</keyword>
<dbReference type="GO" id="GO:0005975">
    <property type="term" value="P:carbohydrate metabolic process"/>
    <property type="evidence" value="ECO:0007669"/>
    <property type="project" value="InterPro"/>
</dbReference>
<organism evidence="8 9">
    <name type="scientific">Bacillus selenitireducens (strain ATCC 700615 / DSM 15326 / MLS10)</name>
    <dbReference type="NCBI Taxonomy" id="439292"/>
    <lineage>
        <taxon>Bacteria</taxon>
        <taxon>Bacillati</taxon>
        <taxon>Bacillota</taxon>
        <taxon>Bacilli</taxon>
        <taxon>Bacillales</taxon>
        <taxon>Bacillaceae</taxon>
        <taxon>Salisediminibacterium</taxon>
    </lineage>
</organism>
<dbReference type="SMART" id="SM00642">
    <property type="entry name" value="Aamy"/>
    <property type="match status" value="1"/>
</dbReference>
<dbReference type="Pfam" id="PF00128">
    <property type="entry name" value="Alpha-amylase"/>
    <property type="match status" value="1"/>
</dbReference>
<feature type="active site" description="Proton donor" evidence="5">
    <location>
        <position position="234"/>
    </location>
</feature>
<evidence type="ECO:0000259" key="7">
    <source>
        <dbReference type="SMART" id="SM00642"/>
    </source>
</evidence>
<dbReference type="NCBIfam" id="TIGR03852">
    <property type="entry name" value="sucrose_gtfA"/>
    <property type="match status" value="1"/>
</dbReference>
<dbReference type="AlphaFoldDB" id="D6XVK0"/>
<dbReference type="OrthoDB" id="9805159at2"/>
<dbReference type="STRING" id="439292.Bsel_2234"/>
<feature type="binding site" evidence="6">
    <location>
        <begin position="191"/>
        <end position="193"/>
    </location>
    <ligand>
        <name>substrate</name>
    </ligand>
</feature>
<evidence type="ECO:0000256" key="4">
    <source>
        <dbReference type="PIRNR" id="PIRNR003059"/>
    </source>
</evidence>
<dbReference type="GO" id="GO:0009018">
    <property type="term" value="F:sucrose phosphorylase activity"/>
    <property type="evidence" value="ECO:0007669"/>
    <property type="project" value="UniProtKB-EC"/>
</dbReference>
<feature type="binding site" evidence="6">
    <location>
        <position position="392"/>
    </location>
    <ligand>
        <name>substrate</name>
    </ligand>
</feature>
<reference evidence="8" key="1">
    <citation type="submission" date="2009-10" db="EMBL/GenBank/DDBJ databases">
        <title>Complete sequence of Bacillus selenitireducens MLS10.</title>
        <authorList>
            <consortium name="US DOE Joint Genome Institute"/>
            <person name="Lucas S."/>
            <person name="Copeland A."/>
            <person name="Lapidus A."/>
            <person name="Glavina del Rio T."/>
            <person name="Dalin E."/>
            <person name="Tice H."/>
            <person name="Bruce D."/>
            <person name="Goodwin L."/>
            <person name="Pitluck S."/>
            <person name="Sims D."/>
            <person name="Brettin T."/>
            <person name="Detter J.C."/>
            <person name="Han C."/>
            <person name="Larimer F."/>
            <person name="Land M."/>
            <person name="Hauser L."/>
            <person name="Kyrpides N."/>
            <person name="Ovchinnikova G."/>
            <person name="Stolz J."/>
        </authorList>
    </citation>
    <scope>NUCLEOTIDE SEQUENCE [LARGE SCALE GENOMIC DNA]</scope>
    <source>
        <strain evidence="8">MLS10</strain>
    </source>
</reference>
<dbReference type="Proteomes" id="UP000000271">
    <property type="component" value="Chromosome"/>
</dbReference>
<feature type="binding site" evidence="6">
    <location>
        <position position="49"/>
    </location>
    <ligand>
        <name>substrate</name>
    </ligand>
</feature>
<dbReference type="RefSeq" id="WP_013173160.1">
    <property type="nucleotide sequence ID" value="NC_014219.1"/>
</dbReference>
<evidence type="ECO:0000313" key="9">
    <source>
        <dbReference type="Proteomes" id="UP000000271"/>
    </source>
</evidence>
<dbReference type="InterPro" id="IPR045857">
    <property type="entry name" value="O16G_dom_2"/>
</dbReference>
<feature type="binding site" evidence="6">
    <location>
        <position position="87"/>
    </location>
    <ligand>
        <name>substrate</name>
    </ligand>
</feature>
<sequence length="483" mass="55942">MTVKNEIMLITYADSLGKNLKELDEVLETHFKDAVGGVHLLPFYPSSADRGFAPMTYQEVDPAFGGWSDVERIAKKYDTMYDFMINHISKSSEYFQDFMEKKDDSPYADLFIQYKDFWPGGEPTQEDVDKIYKRKPRAPYIDVTFGDGSTEKIWCTFDEEQIDLNVYHERTKAFMRENLTFLAEKGASIIRLDAFAYATKKPGTDCFFLEPDTWEMLDEIQTILEPIGCEILPEIHEHYTIQLKLAERGYYVYDFALPMLVLHALYSGRTDRLAHWLNIAPRKQYTTLDTHDGIGVVDVADLMTQEEIEATRDDLFTKGANVKRVYNTMEYNNLDIYQLNCTYYSALGDDDQAYLLARAIQFFAPGIPQVYYVGLLAGKNDIELLEETKVGRNINRHYYTKEEIAEEMKRPVMAKFMKLMTFRNDYKAFDDQIDITEREDGQVLEIVRTTGDNQAILTANVETHAFTITYKDEQTGDMKELVL</sequence>
<dbReference type="EC" id="2.4.1.7" evidence="4"/>
<dbReference type="KEGG" id="bse:Bsel_2234"/>
<dbReference type="Gene3D" id="3.90.400.10">
    <property type="entry name" value="Oligo-1,6-glucosidase, Domain 2"/>
    <property type="match status" value="1"/>
</dbReference>
<dbReference type="InterPro" id="IPR006047">
    <property type="entry name" value="GH13_cat_dom"/>
</dbReference>
<dbReference type="InterPro" id="IPR022527">
    <property type="entry name" value="Sucrose_phospho"/>
</dbReference>
<feature type="binding site" evidence="6">
    <location>
        <position position="234"/>
    </location>
    <ligand>
        <name>substrate</name>
    </ligand>
</feature>
<dbReference type="PANTHER" id="PTHR38784">
    <property type="entry name" value="SUCROSE PHOSPHORYLASE"/>
    <property type="match status" value="1"/>
</dbReference>
<evidence type="ECO:0000256" key="2">
    <source>
        <dbReference type="ARBA" id="ARBA00022676"/>
    </source>
</evidence>
<accession>D6XVK0</accession>
<evidence type="ECO:0000313" key="8">
    <source>
        <dbReference type="EMBL" id="ADH99738.1"/>
    </source>
</evidence>
<evidence type="ECO:0000256" key="1">
    <source>
        <dbReference type="ARBA" id="ARBA00008452"/>
    </source>
</evidence>
<dbReference type="CAZy" id="GH13">
    <property type="family name" value="Glycoside Hydrolase Family 13"/>
</dbReference>
<keyword evidence="9" id="KW-1185">Reference proteome</keyword>
<evidence type="ECO:0000256" key="5">
    <source>
        <dbReference type="PIRSR" id="PIRSR003059-1"/>
    </source>
</evidence>
<dbReference type="PANTHER" id="PTHR38784:SF1">
    <property type="entry name" value="SUCROSE PHOSPHORYLASE"/>
    <property type="match status" value="1"/>
</dbReference>
<gene>
    <name evidence="8" type="ordered locus">Bsel_2234</name>
</gene>
<evidence type="ECO:0000256" key="3">
    <source>
        <dbReference type="ARBA" id="ARBA00022679"/>
    </source>
</evidence>
<feature type="domain" description="Glycosyl hydrolase family 13 catalytic" evidence="7">
    <location>
        <begin position="6"/>
        <end position="423"/>
    </location>
</feature>
<feature type="active site" description="Nucleophile" evidence="5">
    <location>
        <position position="193"/>
    </location>
</feature>
<dbReference type="Gene3D" id="3.20.20.80">
    <property type="entry name" value="Glycosidases"/>
    <property type="match status" value="1"/>
</dbReference>
<feature type="binding site" evidence="6">
    <location>
        <begin position="291"/>
        <end position="292"/>
    </location>
    <ligand>
        <name>substrate</name>
    </ligand>
</feature>
<feature type="binding site" evidence="6">
    <location>
        <begin position="335"/>
        <end position="338"/>
    </location>
    <ligand>
        <name>substrate</name>
    </ligand>
</feature>
<dbReference type="EMBL" id="CP001791">
    <property type="protein sequence ID" value="ADH99738.1"/>
    <property type="molecule type" value="Genomic_DNA"/>
</dbReference>
<dbReference type="CDD" id="cd11355">
    <property type="entry name" value="AmyAc_Sucrose_phosphorylase"/>
    <property type="match status" value="1"/>
</dbReference>
<keyword evidence="2 4" id="KW-0328">Glycosyltransferase</keyword>
<dbReference type="SUPFAM" id="SSF51445">
    <property type="entry name" value="(Trans)glycosidases"/>
    <property type="match status" value="1"/>
</dbReference>
<comment type="similarity">
    <text evidence="1 4">Belongs to the glycosyl hydrolase 13 family. Sucrose phosphorylase subfamily.</text>
</comment>
<dbReference type="eggNOG" id="COG0366">
    <property type="taxonomic scope" value="Bacteria"/>
</dbReference>
<dbReference type="HOGENOM" id="CLU_021358_1_0_9"/>
<dbReference type="InterPro" id="IPR016377">
    <property type="entry name" value="Sucrose_GGa_phosphorylase-rel"/>
</dbReference>
<protein>
    <recommendedName>
        <fullName evidence="4">Sucrose phosphorylase</fullName>
        <ecNumber evidence="4">2.4.1.7</ecNumber>
    </recommendedName>
    <alternativeName>
        <fullName evidence="4">Sucrose glucosyltransferase</fullName>
    </alternativeName>
</protein>
<dbReference type="InterPro" id="IPR017853">
    <property type="entry name" value="GH"/>
</dbReference>